<dbReference type="Pfam" id="PF04993">
    <property type="entry name" value="TfoX_N"/>
    <property type="match status" value="1"/>
</dbReference>
<name>A0A9X4BIC3_9GAMM</name>
<dbReference type="Proteomes" id="UP001139971">
    <property type="component" value="Unassembled WGS sequence"/>
</dbReference>
<evidence type="ECO:0000313" key="3">
    <source>
        <dbReference type="Proteomes" id="UP001139971"/>
    </source>
</evidence>
<dbReference type="RefSeq" id="WP_263541458.1">
    <property type="nucleotide sequence ID" value="NZ_JAOVZO020000018.1"/>
</dbReference>
<dbReference type="AlphaFoldDB" id="A0A9X4BIC3"/>
<dbReference type="PANTHER" id="PTHR36121:SF1">
    <property type="entry name" value="PROTEIN SXY"/>
    <property type="match status" value="1"/>
</dbReference>
<dbReference type="EMBL" id="JAOVZO020000018">
    <property type="protein sequence ID" value="MDC8013811.1"/>
    <property type="molecule type" value="Genomic_DNA"/>
</dbReference>
<dbReference type="Gene3D" id="3.30.1460.30">
    <property type="entry name" value="YgaC/TfoX-N like chaperone"/>
    <property type="match status" value="1"/>
</dbReference>
<dbReference type="InterPro" id="IPR047525">
    <property type="entry name" value="TfoX-like"/>
</dbReference>
<protein>
    <submittedName>
        <fullName evidence="2">TfoX/Sxy family protein</fullName>
    </submittedName>
</protein>
<evidence type="ECO:0000313" key="2">
    <source>
        <dbReference type="EMBL" id="MDC8013811.1"/>
    </source>
</evidence>
<evidence type="ECO:0000259" key="1">
    <source>
        <dbReference type="Pfam" id="PF04993"/>
    </source>
</evidence>
<organism evidence="2 3">
    <name type="scientific">Tahibacter soli</name>
    <dbReference type="NCBI Taxonomy" id="2983605"/>
    <lineage>
        <taxon>Bacteria</taxon>
        <taxon>Pseudomonadati</taxon>
        <taxon>Pseudomonadota</taxon>
        <taxon>Gammaproteobacteria</taxon>
        <taxon>Lysobacterales</taxon>
        <taxon>Rhodanobacteraceae</taxon>
        <taxon>Tahibacter</taxon>
    </lineage>
</organism>
<keyword evidence="3" id="KW-1185">Reference proteome</keyword>
<proteinExistence type="predicted"/>
<dbReference type="InterPro" id="IPR007076">
    <property type="entry name" value="TfoX_N"/>
</dbReference>
<accession>A0A9X4BIC3</accession>
<comment type="caution">
    <text evidence="2">The sequence shown here is derived from an EMBL/GenBank/DDBJ whole genome shotgun (WGS) entry which is preliminary data.</text>
</comment>
<dbReference type="PANTHER" id="PTHR36121">
    <property type="entry name" value="PROTEIN SXY"/>
    <property type="match status" value="1"/>
</dbReference>
<reference evidence="2" key="1">
    <citation type="submission" date="2023-02" db="EMBL/GenBank/DDBJ databases">
        <title>Tahibacter soli sp. nov. isolated from soil.</title>
        <authorList>
            <person name="Baek J.H."/>
            <person name="Lee J.K."/>
            <person name="Choi D.G."/>
            <person name="Jeon C.O."/>
        </authorList>
    </citation>
    <scope>NUCLEOTIDE SEQUENCE</scope>
    <source>
        <strain evidence="2">BL</strain>
    </source>
</reference>
<dbReference type="SUPFAM" id="SSF159894">
    <property type="entry name" value="YgaC/TfoX-N like"/>
    <property type="match status" value="1"/>
</dbReference>
<gene>
    <name evidence="2" type="ORF">OD750_014810</name>
</gene>
<feature type="domain" description="TfoX N-terminal" evidence="1">
    <location>
        <begin position="11"/>
        <end position="103"/>
    </location>
</feature>
<sequence>MQPDQRTHLEELFGRFGPVRVKAMFGGYGIYCGERFFAVVIDGDIGLKVDDANRQAFVDAGCAPLVYRRMKEPMPMSFWSVPAEALDSEEAMRPWARLALDAAERKAASKPKKTSR</sequence>